<dbReference type="Pfam" id="PF01434">
    <property type="entry name" value="Peptidase_M41"/>
    <property type="match status" value="1"/>
</dbReference>
<feature type="region of interest" description="Disordered" evidence="2">
    <location>
        <begin position="23"/>
        <end position="51"/>
    </location>
</feature>
<organism evidence="4 5">
    <name type="scientific">Defluviimonas salinarum</name>
    <dbReference type="NCBI Taxonomy" id="2992147"/>
    <lineage>
        <taxon>Bacteria</taxon>
        <taxon>Pseudomonadati</taxon>
        <taxon>Pseudomonadota</taxon>
        <taxon>Alphaproteobacteria</taxon>
        <taxon>Rhodobacterales</taxon>
        <taxon>Paracoccaceae</taxon>
        <taxon>Albidovulum</taxon>
    </lineage>
</organism>
<dbReference type="Gene3D" id="3.40.50.300">
    <property type="entry name" value="P-loop containing nucleotide triphosphate hydrolases"/>
    <property type="match status" value="1"/>
</dbReference>
<dbReference type="SMART" id="SM00382">
    <property type="entry name" value="AAA"/>
    <property type="match status" value="1"/>
</dbReference>
<evidence type="ECO:0000256" key="1">
    <source>
        <dbReference type="SAM" id="Coils"/>
    </source>
</evidence>
<dbReference type="CDD" id="cd19481">
    <property type="entry name" value="RecA-like_protease"/>
    <property type="match status" value="1"/>
</dbReference>
<dbReference type="InterPro" id="IPR037219">
    <property type="entry name" value="Peptidase_M41-like"/>
</dbReference>
<dbReference type="InterPro" id="IPR000642">
    <property type="entry name" value="Peptidase_M41"/>
</dbReference>
<dbReference type="SUPFAM" id="SSF140990">
    <property type="entry name" value="FtsH protease domain-like"/>
    <property type="match status" value="1"/>
</dbReference>
<evidence type="ECO:0000313" key="4">
    <source>
        <dbReference type="EMBL" id="MCW3784735.1"/>
    </source>
</evidence>
<name>A0ABT3JBA8_9RHOB</name>
<protein>
    <submittedName>
        <fullName evidence="4">AAA family ATPase</fullName>
    </submittedName>
</protein>
<evidence type="ECO:0000313" key="5">
    <source>
        <dbReference type="Proteomes" id="UP001207582"/>
    </source>
</evidence>
<dbReference type="Gene3D" id="1.10.8.60">
    <property type="match status" value="1"/>
</dbReference>
<dbReference type="PANTHER" id="PTHR23076:SF97">
    <property type="entry name" value="ATP-DEPENDENT ZINC METALLOPROTEASE YME1L1"/>
    <property type="match status" value="1"/>
</dbReference>
<evidence type="ECO:0000259" key="3">
    <source>
        <dbReference type="SMART" id="SM00382"/>
    </source>
</evidence>
<dbReference type="InterPro" id="IPR027417">
    <property type="entry name" value="P-loop_NTPase"/>
</dbReference>
<dbReference type="EMBL" id="JAPDOG010000062">
    <property type="protein sequence ID" value="MCW3784735.1"/>
    <property type="molecule type" value="Genomic_DNA"/>
</dbReference>
<keyword evidence="1" id="KW-0175">Coiled coil</keyword>
<evidence type="ECO:0000256" key="2">
    <source>
        <dbReference type="SAM" id="MobiDB-lite"/>
    </source>
</evidence>
<comment type="caution">
    <text evidence="4">The sequence shown here is derived from an EMBL/GenBank/DDBJ whole genome shotgun (WGS) entry which is preliminary data.</text>
</comment>
<keyword evidence="5" id="KW-1185">Reference proteome</keyword>
<feature type="region of interest" description="Disordered" evidence="2">
    <location>
        <begin position="711"/>
        <end position="732"/>
    </location>
</feature>
<dbReference type="SUPFAM" id="SSF52540">
    <property type="entry name" value="P-loop containing nucleoside triphosphate hydrolases"/>
    <property type="match status" value="1"/>
</dbReference>
<gene>
    <name evidence="4" type="ORF">OM960_24790</name>
</gene>
<sequence length="732" mass="78481">MPHPRPDWSAYADSVIRRLQRNHRERVGFEVDPEDQTAPSPAPEDAPPPSLLELLSGETELLQMPPEEVDVLLEAGRDPQATDGRGVDRPDVRIPPMELSLAIRLAATFRSRAGALAMLEPGAATVLDGFAPEETEVIVKLLGGCILPPGWRAGESERYLLPPGRGLLVVRPDIASGEVTKFANTRFATVLEEALDSELPLLVLLPTGAVLPKALATVMPAPRRLAPLDREVMIRHLRASHSATGKIAEGPVRAALPEDRALAALPFSAVRLALRAPTPLAVADRLAALTQPAPGPRLEEIGGDGAALRAARQLVADLQLWSEGKLAWSEMTRSMLLHGQPGTGKTWLARAMGNSAGLNFVTASFAAWQACGHLGDMLAAMQKSFAEARRLRPSVLFIDEVDAVGSRNDGDRHGSNYRRQVINGFLQQMDAISHLEGVIVIAACNFPDAIDPAVLRPGRFDIKIEVRLPDADALQGILSLQLGGMFPAAALRDLARAAVGSSAAEVDAAIRAAHAEARAESRELRLEELEARLAPHGHGQTWEWRVAVHECGHAIVCAALGLGTITRLLVRRDGGEILRKRGHSETRLEDLEAELAYTLGGRAAERLVLSSLSAGAGGSAASDLAIATRLALSIDSRYGLGAWGPIYLDAPDGALLHDPATRQRVRNRIEKAERQATAILRENSDLLERMAGALAEERLLSGSSIDDWLRQVRGASADPEDGPEPPGDIIRA</sequence>
<dbReference type="Gene3D" id="1.20.58.760">
    <property type="entry name" value="Peptidase M41"/>
    <property type="match status" value="1"/>
</dbReference>
<dbReference type="PANTHER" id="PTHR23076">
    <property type="entry name" value="METALLOPROTEASE M41 FTSH"/>
    <property type="match status" value="1"/>
</dbReference>
<dbReference type="InterPro" id="IPR003959">
    <property type="entry name" value="ATPase_AAA_core"/>
</dbReference>
<feature type="coiled-coil region" evidence="1">
    <location>
        <begin position="662"/>
        <end position="689"/>
    </location>
</feature>
<feature type="compositionally biased region" description="Pro residues" evidence="2">
    <location>
        <begin position="40"/>
        <end position="50"/>
    </location>
</feature>
<reference evidence="4 5" key="1">
    <citation type="submission" date="2022-10" db="EMBL/GenBank/DDBJ databases">
        <title>Defluviimonas sp. CAU 1641 isolated from mud.</title>
        <authorList>
            <person name="Kim W."/>
        </authorList>
    </citation>
    <scope>NUCLEOTIDE SEQUENCE [LARGE SCALE GENOMIC DNA]</scope>
    <source>
        <strain evidence="4 5">CAU 1641</strain>
    </source>
</reference>
<dbReference type="Proteomes" id="UP001207582">
    <property type="component" value="Unassembled WGS sequence"/>
</dbReference>
<dbReference type="RefSeq" id="WP_264773870.1">
    <property type="nucleotide sequence ID" value="NZ_JAPDOG010000062.1"/>
</dbReference>
<dbReference type="InterPro" id="IPR003593">
    <property type="entry name" value="AAA+_ATPase"/>
</dbReference>
<proteinExistence type="predicted"/>
<dbReference type="Pfam" id="PF00004">
    <property type="entry name" value="AAA"/>
    <property type="match status" value="1"/>
</dbReference>
<accession>A0ABT3JBA8</accession>
<feature type="domain" description="AAA+ ATPase" evidence="3">
    <location>
        <begin position="331"/>
        <end position="470"/>
    </location>
</feature>